<protein>
    <submittedName>
        <fullName evidence="1">Uncharacterized protein</fullName>
    </submittedName>
</protein>
<keyword evidence="2" id="KW-1185">Reference proteome</keyword>
<evidence type="ECO:0000313" key="1">
    <source>
        <dbReference type="EMBL" id="QFS45069.1"/>
    </source>
</evidence>
<dbReference type="KEGG" id="nsh:GXM_02544"/>
<accession>A0A5P8VZ29</accession>
<gene>
    <name evidence="1" type="ORF">GXM_02544</name>
</gene>
<reference evidence="1 2" key="1">
    <citation type="submission" date="2019-10" db="EMBL/GenBank/DDBJ databases">
        <title>Genomic and transcriptomic insights into the perfect genentic adaptation of a filamentous nitrogen-fixing cyanobacterium to rice fields.</title>
        <authorList>
            <person name="Chen Z."/>
        </authorList>
    </citation>
    <scope>NUCLEOTIDE SEQUENCE [LARGE SCALE GENOMIC DNA]</scope>
    <source>
        <strain evidence="1">CCNUC1</strain>
    </source>
</reference>
<sequence>MAFIGGLHPEMLIQNLTYINHTFLKTVRRHCLNLKINARILQSL</sequence>
<dbReference type="AlphaFoldDB" id="A0A5P8VZ29"/>
<dbReference type="Proteomes" id="UP000326678">
    <property type="component" value="Chromosome Gxm1"/>
</dbReference>
<proteinExistence type="predicted"/>
<evidence type="ECO:0000313" key="2">
    <source>
        <dbReference type="Proteomes" id="UP000326678"/>
    </source>
</evidence>
<dbReference type="EMBL" id="CP045226">
    <property type="protein sequence ID" value="QFS45069.1"/>
    <property type="molecule type" value="Genomic_DNA"/>
</dbReference>
<organism evidence="1 2">
    <name type="scientific">Nostoc sphaeroides CCNUC1</name>
    <dbReference type="NCBI Taxonomy" id="2653204"/>
    <lineage>
        <taxon>Bacteria</taxon>
        <taxon>Bacillati</taxon>
        <taxon>Cyanobacteriota</taxon>
        <taxon>Cyanophyceae</taxon>
        <taxon>Nostocales</taxon>
        <taxon>Nostocaceae</taxon>
        <taxon>Nostoc</taxon>
    </lineage>
</organism>
<name>A0A5P8VZ29_9NOSO</name>